<keyword evidence="2" id="KW-0479">Metal-binding</keyword>
<dbReference type="CDD" id="cd10951">
    <property type="entry name" value="CE4_ClCDA_like"/>
    <property type="match status" value="1"/>
</dbReference>
<dbReference type="GO" id="GO:0046872">
    <property type="term" value="F:metal ion binding"/>
    <property type="evidence" value="ECO:0007669"/>
    <property type="project" value="UniProtKB-KW"/>
</dbReference>
<keyword evidence="3" id="KW-0732">Signal</keyword>
<dbReference type="GeneID" id="55972749"/>
<evidence type="ECO:0000259" key="7">
    <source>
        <dbReference type="PROSITE" id="PS51677"/>
    </source>
</evidence>
<dbReference type="Pfam" id="PF01522">
    <property type="entry name" value="Polysacc_deac_1"/>
    <property type="match status" value="1"/>
</dbReference>
<evidence type="ECO:0000256" key="2">
    <source>
        <dbReference type="ARBA" id="ARBA00022723"/>
    </source>
</evidence>
<name>A0A9P4YTT2_9HYPO</name>
<evidence type="ECO:0000256" key="6">
    <source>
        <dbReference type="ARBA" id="ARBA00023285"/>
    </source>
</evidence>
<protein>
    <submittedName>
        <fullName evidence="8">Polysaccharide deacetylase</fullName>
    </submittedName>
</protein>
<dbReference type="Proteomes" id="UP000749293">
    <property type="component" value="Unassembled WGS sequence"/>
</dbReference>
<sequence length="262" mass="29856">MSDAAQLISYGPACDANTRPRGADTSGVERVKVGNVPYGQPIYNCTINDVVALTFDDGPWEYTEYILNLLKRYDVKATFFVVGTNLDKGFINDPKKPWPALLRRMVDEGHQIGSHTWSHQNLTEITRDQLRNQMLFNEIAIADVLGFFPTYMRPPHSMSNNGINAFLGDLGYHITYFNLNTRGYENGTPEKVQMSKDLWDEGLERLYRRDGRSILQIEHDPLEQTAYSLMEHILKSIVDNNLTTVTAGECLGDPQENWYRSL</sequence>
<dbReference type="PANTHER" id="PTHR46471">
    <property type="entry name" value="CHITIN DEACETYLASE"/>
    <property type="match status" value="1"/>
</dbReference>
<comment type="cofactor">
    <cofactor evidence="1">
        <name>Co(2+)</name>
        <dbReference type="ChEBI" id="CHEBI:48828"/>
    </cofactor>
</comment>
<evidence type="ECO:0000256" key="4">
    <source>
        <dbReference type="ARBA" id="ARBA00022801"/>
    </source>
</evidence>
<comment type="caution">
    <text evidence="8">The sequence shown here is derived from an EMBL/GenBank/DDBJ whole genome shotgun (WGS) entry which is preliminary data.</text>
</comment>
<gene>
    <name evidence="8" type="ORF">GMORB2_6524</name>
</gene>
<feature type="domain" description="NodB homology" evidence="7">
    <location>
        <begin position="49"/>
        <end position="245"/>
    </location>
</feature>
<reference evidence="8" key="1">
    <citation type="submission" date="2020-03" db="EMBL/GenBank/DDBJ databases">
        <title>Site-based positive gene gene selection in Geosmithia morbida across the United States reveals a broad range of putative effectors and factors for local host and environmental adapation.</title>
        <authorList>
            <person name="Onufrak A."/>
            <person name="Murdoch R.W."/>
            <person name="Gazis R."/>
            <person name="Huff M."/>
            <person name="Staton M."/>
            <person name="Klingeman W."/>
            <person name="Hadziabdic D."/>
        </authorList>
    </citation>
    <scope>NUCLEOTIDE SEQUENCE</scope>
    <source>
        <strain evidence="8">1262</strain>
    </source>
</reference>
<evidence type="ECO:0000256" key="3">
    <source>
        <dbReference type="ARBA" id="ARBA00022729"/>
    </source>
</evidence>
<evidence type="ECO:0000313" key="9">
    <source>
        <dbReference type="Proteomes" id="UP000749293"/>
    </source>
</evidence>
<dbReference type="Gene3D" id="3.20.20.370">
    <property type="entry name" value="Glycoside hydrolase/deacetylase"/>
    <property type="match status" value="1"/>
</dbReference>
<evidence type="ECO:0000313" key="8">
    <source>
        <dbReference type="EMBL" id="KAF4122976.1"/>
    </source>
</evidence>
<accession>A0A9P4YTT2</accession>
<dbReference type="AlphaFoldDB" id="A0A9P4YTT2"/>
<dbReference type="RefSeq" id="XP_035321628.1">
    <property type="nucleotide sequence ID" value="XM_035468494.1"/>
</dbReference>
<dbReference type="PANTHER" id="PTHR46471:SF2">
    <property type="entry name" value="CHITIN DEACETYLASE-RELATED"/>
    <property type="match status" value="1"/>
</dbReference>
<dbReference type="PROSITE" id="PS51677">
    <property type="entry name" value="NODB"/>
    <property type="match status" value="1"/>
</dbReference>
<dbReference type="GO" id="GO:0005975">
    <property type="term" value="P:carbohydrate metabolic process"/>
    <property type="evidence" value="ECO:0007669"/>
    <property type="project" value="InterPro"/>
</dbReference>
<dbReference type="GO" id="GO:0016810">
    <property type="term" value="F:hydrolase activity, acting on carbon-nitrogen (but not peptide) bonds"/>
    <property type="evidence" value="ECO:0007669"/>
    <property type="project" value="InterPro"/>
</dbReference>
<dbReference type="OrthoDB" id="407355at2759"/>
<proteinExistence type="predicted"/>
<keyword evidence="9" id="KW-1185">Reference proteome</keyword>
<keyword evidence="5" id="KW-0119">Carbohydrate metabolism</keyword>
<keyword evidence="4" id="KW-0378">Hydrolase</keyword>
<dbReference type="InterPro" id="IPR011330">
    <property type="entry name" value="Glyco_hydro/deAcase_b/a-brl"/>
</dbReference>
<dbReference type="EMBL" id="JAANYQ010000007">
    <property type="protein sequence ID" value="KAF4122976.1"/>
    <property type="molecule type" value="Genomic_DNA"/>
</dbReference>
<evidence type="ECO:0000256" key="5">
    <source>
        <dbReference type="ARBA" id="ARBA00023277"/>
    </source>
</evidence>
<dbReference type="InterPro" id="IPR002509">
    <property type="entry name" value="NODB_dom"/>
</dbReference>
<dbReference type="SUPFAM" id="SSF88713">
    <property type="entry name" value="Glycoside hydrolase/deacetylase"/>
    <property type="match status" value="1"/>
</dbReference>
<organism evidence="8 9">
    <name type="scientific">Geosmithia morbida</name>
    <dbReference type="NCBI Taxonomy" id="1094350"/>
    <lineage>
        <taxon>Eukaryota</taxon>
        <taxon>Fungi</taxon>
        <taxon>Dikarya</taxon>
        <taxon>Ascomycota</taxon>
        <taxon>Pezizomycotina</taxon>
        <taxon>Sordariomycetes</taxon>
        <taxon>Hypocreomycetidae</taxon>
        <taxon>Hypocreales</taxon>
        <taxon>Bionectriaceae</taxon>
        <taxon>Geosmithia</taxon>
    </lineage>
</organism>
<keyword evidence="6" id="KW-0170">Cobalt</keyword>
<evidence type="ECO:0000256" key="1">
    <source>
        <dbReference type="ARBA" id="ARBA00001941"/>
    </source>
</evidence>